<evidence type="ECO:0000256" key="1">
    <source>
        <dbReference type="SAM" id="MobiDB-lite"/>
    </source>
</evidence>
<feature type="region of interest" description="Disordered" evidence="1">
    <location>
        <begin position="11"/>
        <end position="34"/>
    </location>
</feature>
<comment type="caution">
    <text evidence="3">The sequence shown here is derived from an EMBL/GenBank/DDBJ whole genome shotgun (WGS) entry which is preliminary data.</text>
</comment>
<protein>
    <recommendedName>
        <fullName evidence="2">DUF6630 domain-containing protein</fullName>
    </recommendedName>
</protein>
<gene>
    <name evidence="3" type="ORF">AB7A72_06315</name>
</gene>
<evidence type="ECO:0000313" key="4">
    <source>
        <dbReference type="Proteomes" id="UP001562178"/>
    </source>
</evidence>
<accession>A0ABV4AZM1</accession>
<dbReference type="Pfam" id="PF20335">
    <property type="entry name" value="DUF6630"/>
    <property type="match status" value="1"/>
</dbReference>
<reference evidence="3 4" key="1">
    <citation type="journal article" date="2016" name="Int. J. Syst. Evol. Microbiol.">
        <title>Description of Comamonas sediminis sp. nov., isolated from lagoon sediments.</title>
        <authorList>
            <person name="Subhash Y."/>
            <person name="Bang J.J."/>
            <person name="You T.H."/>
            <person name="Lee S.S."/>
        </authorList>
    </citation>
    <scope>NUCLEOTIDE SEQUENCE [LARGE SCALE GENOMIC DNA]</scope>
    <source>
        <strain evidence="3 4">JCM 31169</strain>
    </source>
</reference>
<dbReference type="RefSeq" id="WP_312836481.1">
    <property type="nucleotide sequence ID" value="NZ_JBGBDC010000002.1"/>
</dbReference>
<proteinExistence type="predicted"/>
<name>A0ABV4AZM1_9BURK</name>
<evidence type="ECO:0000259" key="2">
    <source>
        <dbReference type="Pfam" id="PF20335"/>
    </source>
</evidence>
<keyword evidence="4" id="KW-1185">Reference proteome</keyword>
<sequence length="203" mass="22138">MGWLDRIGQLLGAKPPAQDGSTAPALAPERPSEPTLDDWHALCLAWGQALALDDTAELWSEVRQAIEQPALYLDRFADALVNRGMDEPEHVTPWLALLEGLQRRGQNVELDWKLGMDDAIWALQQLKTVQQAGVDLQVLAGSKALNHEALQEAGDCLRRQGLSLVSIDIDSDSYPLSVLEISAVAPLQALAQRVGGKLLTLHN</sequence>
<organism evidence="3 4">
    <name type="scientific">Comamonas sediminis</name>
    <dbReference type="NCBI Taxonomy" id="1783360"/>
    <lineage>
        <taxon>Bacteria</taxon>
        <taxon>Pseudomonadati</taxon>
        <taxon>Pseudomonadota</taxon>
        <taxon>Betaproteobacteria</taxon>
        <taxon>Burkholderiales</taxon>
        <taxon>Comamonadaceae</taxon>
        <taxon>Comamonas</taxon>
    </lineage>
</organism>
<evidence type="ECO:0000313" key="3">
    <source>
        <dbReference type="EMBL" id="MEY2250609.1"/>
    </source>
</evidence>
<dbReference type="InterPro" id="IPR046582">
    <property type="entry name" value="DUF6630"/>
</dbReference>
<feature type="domain" description="DUF6630" evidence="2">
    <location>
        <begin position="44"/>
        <end position="197"/>
    </location>
</feature>
<dbReference type="EMBL" id="JBGBDC010000002">
    <property type="protein sequence ID" value="MEY2250609.1"/>
    <property type="molecule type" value="Genomic_DNA"/>
</dbReference>
<dbReference type="Proteomes" id="UP001562178">
    <property type="component" value="Unassembled WGS sequence"/>
</dbReference>